<sequence length="479" mass="53722">MYLASLMMHLQTDSPDTPTMSWERLLSRRRYPQQPQLHVVTDAPPVRGAFVQDYDRVVFSSPFRRLQRKTQVMPLPETDFVHTRLTHSLETACVGRSLGRLGGRLLLEETTGLAQQLPHLDSDFGDIVAAACLAHDIGNPPFGHSGEDAISAYFRSPAAEPFVRMLNAAQRADLQQFEGNAAGFRILTHTYAAHSSGSAGLGLTYATLGAFTKYPRPSVVEEATLTRGTSEKKYGYFQTEAPRFQEVARELGLLPKPPGTDLGGFYHRHPLAFLVEAADDLCYRIIDFEDGLKLGLIPCETGLRVLRDMLGDAPGRRGSLDWRDWREELGYLRARLINRLVQQTARLFADRAPDLLRGRSDEPLVQQLDCWDQLQHVHQLTMEHLYRSRPVLEIEAAGFEVMAGLLDAFLHATFDPQESSRSRKVVQLLPEQFRAIAHQQGASAYEQIILLTDYIGGLTDQNAISLFRTIRGIDLPKGF</sequence>
<dbReference type="InterPro" id="IPR050135">
    <property type="entry name" value="dGTPase-like"/>
</dbReference>
<dbReference type="SMART" id="SM00471">
    <property type="entry name" value="HDc"/>
    <property type="match status" value="1"/>
</dbReference>
<dbReference type="PANTHER" id="PTHR11373:SF32">
    <property type="entry name" value="DEOXYGUANOSINETRIPHOSPHATE TRIPHOSPHOHYDROLASE"/>
    <property type="match status" value="1"/>
</dbReference>
<evidence type="ECO:0000256" key="1">
    <source>
        <dbReference type="ARBA" id="ARBA00022801"/>
    </source>
</evidence>
<accession>A0ABQ1WQ19</accession>
<gene>
    <name evidence="3" type="primary">dgt</name>
    <name evidence="3" type="ORF">GCM10011378_17630</name>
</gene>
<dbReference type="InterPro" id="IPR003607">
    <property type="entry name" value="HD/PDEase_dom"/>
</dbReference>
<name>A0ABQ1WQ19_9BACT</name>
<dbReference type="Gene3D" id="1.10.3210.10">
    <property type="entry name" value="Hypothetical protein af1432"/>
    <property type="match status" value="1"/>
</dbReference>
<evidence type="ECO:0000313" key="4">
    <source>
        <dbReference type="Proteomes" id="UP000601361"/>
    </source>
</evidence>
<proteinExistence type="predicted"/>
<dbReference type="Pfam" id="PF01966">
    <property type="entry name" value="HD"/>
    <property type="match status" value="1"/>
</dbReference>
<evidence type="ECO:0000313" key="3">
    <source>
        <dbReference type="EMBL" id="GGG41791.1"/>
    </source>
</evidence>
<dbReference type="Pfam" id="PF13286">
    <property type="entry name" value="HD_assoc"/>
    <property type="match status" value="1"/>
</dbReference>
<evidence type="ECO:0000259" key="2">
    <source>
        <dbReference type="SMART" id="SM00471"/>
    </source>
</evidence>
<dbReference type="Gene3D" id="1.10.3410.10">
    <property type="entry name" value="putative deoxyguanosinetriphosphate triphosphohydrolase like domain"/>
    <property type="match status" value="1"/>
</dbReference>
<dbReference type="InterPro" id="IPR023293">
    <property type="entry name" value="dGTP_triP_hydro_central_sf"/>
</dbReference>
<feature type="domain" description="HD/PDEase" evidence="2">
    <location>
        <begin position="80"/>
        <end position="293"/>
    </location>
</feature>
<dbReference type="InterPro" id="IPR027432">
    <property type="entry name" value="dGTP_triphosphohydrolase_C"/>
</dbReference>
<keyword evidence="1" id="KW-0378">Hydrolase</keyword>
<keyword evidence="4" id="KW-1185">Reference proteome</keyword>
<organism evidence="3 4">
    <name type="scientific">Hymenobacter glacieicola</name>
    <dbReference type="NCBI Taxonomy" id="1562124"/>
    <lineage>
        <taxon>Bacteria</taxon>
        <taxon>Pseudomonadati</taxon>
        <taxon>Bacteroidota</taxon>
        <taxon>Cytophagia</taxon>
        <taxon>Cytophagales</taxon>
        <taxon>Hymenobacteraceae</taxon>
        <taxon>Hymenobacter</taxon>
    </lineage>
</organism>
<dbReference type="EMBL" id="BMGS01000004">
    <property type="protein sequence ID" value="GGG41791.1"/>
    <property type="molecule type" value="Genomic_DNA"/>
</dbReference>
<dbReference type="Proteomes" id="UP000601361">
    <property type="component" value="Unassembled WGS sequence"/>
</dbReference>
<dbReference type="SUPFAM" id="SSF109604">
    <property type="entry name" value="HD-domain/PDEase-like"/>
    <property type="match status" value="1"/>
</dbReference>
<reference evidence="4" key="1">
    <citation type="journal article" date="2019" name="Int. J. Syst. Evol. Microbiol.">
        <title>The Global Catalogue of Microorganisms (GCM) 10K type strain sequencing project: providing services to taxonomists for standard genome sequencing and annotation.</title>
        <authorList>
            <consortium name="The Broad Institute Genomics Platform"/>
            <consortium name="The Broad Institute Genome Sequencing Center for Infectious Disease"/>
            <person name="Wu L."/>
            <person name="Ma J."/>
        </authorList>
    </citation>
    <scope>NUCLEOTIDE SEQUENCE [LARGE SCALE GENOMIC DNA]</scope>
    <source>
        <strain evidence="4">CGMCC 1.12990</strain>
    </source>
</reference>
<dbReference type="Gene3D" id="1.10.3550.10">
    <property type="entry name" value="eoxyguanosinetriphosphate triphosphohydrolase domain-like"/>
    <property type="match status" value="1"/>
</dbReference>
<comment type="caution">
    <text evidence="3">The sequence shown here is derived from an EMBL/GenBank/DDBJ whole genome shotgun (WGS) entry which is preliminary data.</text>
</comment>
<dbReference type="InterPro" id="IPR006674">
    <property type="entry name" value="HD_domain"/>
</dbReference>
<dbReference type="PANTHER" id="PTHR11373">
    <property type="entry name" value="DEOXYNUCLEOSIDE TRIPHOSPHATE TRIPHOSPHOHYDROLASE"/>
    <property type="match status" value="1"/>
</dbReference>
<dbReference type="InterPro" id="IPR026875">
    <property type="entry name" value="PHydrolase_assoc_dom"/>
</dbReference>
<dbReference type="InterPro" id="IPR006261">
    <property type="entry name" value="dGTPase"/>
</dbReference>
<dbReference type="NCBIfam" id="TIGR01353">
    <property type="entry name" value="dGTP_triPase"/>
    <property type="match status" value="1"/>
</dbReference>
<protein>
    <submittedName>
        <fullName evidence="3">DGTPase</fullName>
    </submittedName>
</protein>